<sequence>MQAELYSILNNEVRTDAETTFNWPCTKQASDRLEPGSGFERADKSTRSRRGSDDSEPVHCGFAGHIWLESTLDVRPVRSKPTEKASSAVSRFSTTNVLLIIVGRRTDQTSLGFSLGLNLRALKSRVNSKEKPSANPLWTNPNPRKPSLHEYQRLAVCFDISALNIPTWPCNIHNDPQLLQFQTRCAVSWMQSVNLAKFFATL</sequence>
<proteinExistence type="predicted"/>
<feature type="region of interest" description="Disordered" evidence="1">
    <location>
        <begin position="25"/>
        <end position="57"/>
    </location>
</feature>
<feature type="compositionally biased region" description="Basic and acidic residues" evidence="1">
    <location>
        <begin position="29"/>
        <end position="57"/>
    </location>
</feature>
<evidence type="ECO:0000256" key="1">
    <source>
        <dbReference type="SAM" id="MobiDB-lite"/>
    </source>
</evidence>
<evidence type="ECO:0000313" key="3">
    <source>
        <dbReference type="Proteomes" id="UP000178912"/>
    </source>
</evidence>
<dbReference type="Proteomes" id="UP000178912">
    <property type="component" value="Unassembled WGS sequence"/>
</dbReference>
<organism evidence="2 3">
    <name type="scientific">Rhynchosporium agropyri</name>
    <dbReference type="NCBI Taxonomy" id="914238"/>
    <lineage>
        <taxon>Eukaryota</taxon>
        <taxon>Fungi</taxon>
        <taxon>Dikarya</taxon>
        <taxon>Ascomycota</taxon>
        <taxon>Pezizomycotina</taxon>
        <taxon>Leotiomycetes</taxon>
        <taxon>Helotiales</taxon>
        <taxon>Ploettnerulaceae</taxon>
        <taxon>Rhynchosporium</taxon>
    </lineage>
</organism>
<evidence type="ECO:0000313" key="2">
    <source>
        <dbReference type="EMBL" id="CZS95020.1"/>
    </source>
</evidence>
<gene>
    <name evidence="2" type="ORF">RAG0_04825</name>
</gene>
<accession>A0A1E1KAR7</accession>
<dbReference type="AlphaFoldDB" id="A0A1E1KAR7"/>
<reference evidence="3" key="1">
    <citation type="submission" date="2016-03" db="EMBL/GenBank/DDBJ databases">
        <authorList>
            <person name="Guldener U."/>
        </authorList>
    </citation>
    <scope>NUCLEOTIDE SEQUENCE [LARGE SCALE GENOMIC DNA]</scope>
    <source>
        <strain evidence="3">04CH-RAC-A.6.1</strain>
    </source>
</reference>
<name>A0A1E1KAR7_9HELO</name>
<dbReference type="EMBL" id="FJUX01000020">
    <property type="protein sequence ID" value="CZS95020.1"/>
    <property type="molecule type" value="Genomic_DNA"/>
</dbReference>
<keyword evidence="3" id="KW-1185">Reference proteome</keyword>
<protein>
    <submittedName>
        <fullName evidence="2">Uncharacterized protein</fullName>
    </submittedName>
</protein>